<gene>
    <name evidence="3" type="ORF">FYJ33_02030</name>
</gene>
<dbReference type="AlphaFoldDB" id="A0A7X2T0K2"/>
<dbReference type="HAMAP" id="MF_01448">
    <property type="entry name" value="UPF0473"/>
    <property type="match status" value="1"/>
</dbReference>
<keyword evidence="4" id="KW-1185">Reference proteome</keyword>
<dbReference type="EMBL" id="VULX01000001">
    <property type="protein sequence ID" value="MSR90225.1"/>
    <property type="molecule type" value="Genomic_DNA"/>
</dbReference>
<reference evidence="3 4" key="1">
    <citation type="submission" date="2019-08" db="EMBL/GenBank/DDBJ databases">
        <title>In-depth cultivation of the pig gut microbiome towards novel bacterial diversity and tailored functional studies.</title>
        <authorList>
            <person name="Wylensek D."/>
            <person name="Hitch T.C.A."/>
            <person name="Clavel T."/>
        </authorList>
    </citation>
    <scope>NUCLEOTIDE SEQUENCE [LARGE SCALE GENOMIC DNA]</scope>
    <source>
        <strain evidence="3 4">WCA-383-APC-5B</strain>
    </source>
</reference>
<dbReference type="PANTHER" id="PTHR40066:SF1">
    <property type="entry name" value="UPF0473 PROTEIN CBO2561_CLC_2432"/>
    <property type="match status" value="1"/>
</dbReference>
<dbReference type="Pfam" id="PF06949">
    <property type="entry name" value="DUF1292"/>
    <property type="match status" value="1"/>
</dbReference>
<organism evidence="3 4">
    <name type="scientific">Inconstantimicrobium porci</name>
    <dbReference type="NCBI Taxonomy" id="2652291"/>
    <lineage>
        <taxon>Bacteria</taxon>
        <taxon>Bacillati</taxon>
        <taxon>Bacillota</taxon>
        <taxon>Clostridia</taxon>
        <taxon>Eubacteriales</taxon>
        <taxon>Clostridiaceae</taxon>
        <taxon>Inconstantimicrobium</taxon>
    </lineage>
</organism>
<protein>
    <recommendedName>
        <fullName evidence="2">UPF0473 protein FYJ33_02030</fullName>
    </recommendedName>
</protein>
<evidence type="ECO:0000256" key="2">
    <source>
        <dbReference type="HAMAP-Rule" id="MF_01448"/>
    </source>
</evidence>
<evidence type="ECO:0000313" key="3">
    <source>
        <dbReference type="EMBL" id="MSR90225.1"/>
    </source>
</evidence>
<comment type="caution">
    <text evidence="3">The sequence shown here is derived from an EMBL/GenBank/DDBJ whole genome shotgun (WGS) entry which is preliminary data.</text>
</comment>
<sequence length="87" mass="10031">MNNDIDTIMLYDENGTETEFKVVVKFDIEEDEYVIVSPMDAQDDELAIALKIVKEEDGSEAFQTVEDENEFEMVAEAYNTLFSEDVY</sequence>
<proteinExistence type="inferred from homology"/>
<name>A0A7X2T0K2_9CLOT</name>
<dbReference type="Proteomes" id="UP000460287">
    <property type="component" value="Unassembled WGS sequence"/>
</dbReference>
<dbReference type="RefSeq" id="WP_154530092.1">
    <property type="nucleotide sequence ID" value="NZ_JAQXTV010000076.1"/>
</dbReference>
<accession>A0A7X2T0K2</accession>
<comment type="similarity">
    <text evidence="1 2">Belongs to the UPF0473 family.</text>
</comment>
<evidence type="ECO:0000256" key="1">
    <source>
        <dbReference type="ARBA" id="ARBA00008439"/>
    </source>
</evidence>
<evidence type="ECO:0000313" key="4">
    <source>
        <dbReference type="Proteomes" id="UP000460287"/>
    </source>
</evidence>
<dbReference type="InterPro" id="IPR009711">
    <property type="entry name" value="UPF0473"/>
</dbReference>
<dbReference type="PANTHER" id="PTHR40066">
    <property type="entry name" value="UPF0473 PROTEIN CBO2561/CLC_2432"/>
    <property type="match status" value="1"/>
</dbReference>